<comment type="caution">
    <text evidence="1">The sequence shown here is derived from an EMBL/GenBank/DDBJ whole genome shotgun (WGS) entry which is preliminary data.</text>
</comment>
<gene>
    <name evidence="1" type="ORF">SDC9_195907</name>
</gene>
<sequence length="110" mass="11857">MKRQSISGEGLLQQGVADVFFVGENILDCRVMPSGLAVLTGNFFFCKFIGDGIHAFAGQIATENPANDRSFLLIWDQNIIDQLISIGSVACDKIPALHPAQITPTHIVGD</sequence>
<reference evidence="1" key="1">
    <citation type="submission" date="2019-08" db="EMBL/GenBank/DDBJ databases">
        <authorList>
            <person name="Kucharzyk K."/>
            <person name="Murdoch R.W."/>
            <person name="Higgins S."/>
            <person name="Loffler F."/>
        </authorList>
    </citation>
    <scope>NUCLEOTIDE SEQUENCE</scope>
</reference>
<dbReference type="AlphaFoldDB" id="A0A645IB01"/>
<dbReference type="EMBL" id="VSSQ01110482">
    <property type="protein sequence ID" value="MPN48300.1"/>
    <property type="molecule type" value="Genomic_DNA"/>
</dbReference>
<name>A0A645IB01_9ZZZZ</name>
<accession>A0A645IB01</accession>
<organism evidence="1">
    <name type="scientific">bioreactor metagenome</name>
    <dbReference type="NCBI Taxonomy" id="1076179"/>
    <lineage>
        <taxon>unclassified sequences</taxon>
        <taxon>metagenomes</taxon>
        <taxon>ecological metagenomes</taxon>
    </lineage>
</organism>
<protein>
    <submittedName>
        <fullName evidence="1">Uncharacterized protein</fullName>
    </submittedName>
</protein>
<proteinExistence type="predicted"/>
<evidence type="ECO:0000313" key="1">
    <source>
        <dbReference type="EMBL" id="MPN48300.1"/>
    </source>
</evidence>